<protein>
    <recommendedName>
        <fullName evidence="3">SMI1/KNR4 family protein</fullName>
    </recommendedName>
</protein>
<name>A0ABQ2KRY0_9BACL</name>
<evidence type="ECO:0000313" key="2">
    <source>
        <dbReference type="Proteomes" id="UP000606653"/>
    </source>
</evidence>
<dbReference type="EMBL" id="BMLN01000001">
    <property type="protein sequence ID" value="GGN91191.1"/>
    <property type="molecule type" value="Genomic_DNA"/>
</dbReference>
<proteinExistence type="predicted"/>
<keyword evidence="2" id="KW-1185">Reference proteome</keyword>
<accession>A0ABQ2KRY0</accession>
<gene>
    <name evidence="1" type="ORF">GCM10010969_02560</name>
</gene>
<organism evidence="1 2">
    <name type="scientific">Saccharibacillus kuerlensis</name>
    <dbReference type="NCBI Taxonomy" id="459527"/>
    <lineage>
        <taxon>Bacteria</taxon>
        <taxon>Bacillati</taxon>
        <taxon>Bacillota</taxon>
        <taxon>Bacilli</taxon>
        <taxon>Bacillales</taxon>
        <taxon>Paenibacillaceae</taxon>
        <taxon>Saccharibacillus</taxon>
    </lineage>
</organism>
<comment type="caution">
    <text evidence="1">The sequence shown here is derived from an EMBL/GenBank/DDBJ whole genome shotgun (WGS) entry which is preliminary data.</text>
</comment>
<dbReference type="RefSeq" id="WP_018975194.1">
    <property type="nucleotide sequence ID" value="NZ_BMLN01000001.1"/>
</dbReference>
<reference evidence="2" key="1">
    <citation type="journal article" date="2019" name="Int. J. Syst. Evol. Microbiol.">
        <title>The Global Catalogue of Microorganisms (GCM) 10K type strain sequencing project: providing services to taxonomists for standard genome sequencing and annotation.</title>
        <authorList>
            <consortium name="The Broad Institute Genomics Platform"/>
            <consortium name="The Broad Institute Genome Sequencing Center for Infectious Disease"/>
            <person name="Wu L."/>
            <person name="Ma J."/>
        </authorList>
    </citation>
    <scope>NUCLEOTIDE SEQUENCE [LARGE SCALE GENOMIC DNA]</scope>
    <source>
        <strain evidence="2">CGMCC 1.6964</strain>
    </source>
</reference>
<evidence type="ECO:0008006" key="3">
    <source>
        <dbReference type="Google" id="ProtNLM"/>
    </source>
</evidence>
<sequence length="229" mass="25782">MLIPDNGQTMERLKGFICKWAGPAKPEYGIRQEDIPGDLPAVLKDFYAFAGRWPNPSFASSDYPTEFRPKLFGAQDLLLEPEGQKRDNGRAAFLLENQGSWTCQVDVGRDDSPVYSDAARLWDDRLEGSEVVCSSLPHFLTTFCLQELVFGSRHFGKLDGGLDPAAFRDTLHPIWLDGYYVFKEPSHSFYLCGDNLLIMDYYSDVWYGSLHESALSLIADPGMVKPIEP</sequence>
<dbReference type="Proteomes" id="UP000606653">
    <property type="component" value="Unassembled WGS sequence"/>
</dbReference>
<evidence type="ECO:0000313" key="1">
    <source>
        <dbReference type="EMBL" id="GGN91191.1"/>
    </source>
</evidence>